<evidence type="ECO:0000313" key="2">
    <source>
        <dbReference type="Proteomes" id="UP001056778"/>
    </source>
</evidence>
<comment type="caution">
    <text evidence="1">The sequence shown here is derived from an EMBL/GenBank/DDBJ whole genome shotgun (WGS) entry which is preliminary data.</text>
</comment>
<dbReference type="EMBL" id="CM043021">
    <property type="protein sequence ID" value="KAI4457873.1"/>
    <property type="molecule type" value="Genomic_DNA"/>
</dbReference>
<accession>A0ACB9SRC2</accession>
<keyword evidence="2" id="KW-1185">Reference proteome</keyword>
<organism evidence="1 2">
    <name type="scientific">Holotrichia oblita</name>
    <name type="common">Chafer beetle</name>
    <dbReference type="NCBI Taxonomy" id="644536"/>
    <lineage>
        <taxon>Eukaryota</taxon>
        <taxon>Metazoa</taxon>
        <taxon>Ecdysozoa</taxon>
        <taxon>Arthropoda</taxon>
        <taxon>Hexapoda</taxon>
        <taxon>Insecta</taxon>
        <taxon>Pterygota</taxon>
        <taxon>Neoptera</taxon>
        <taxon>Endopterygota</taxon>
        <taxon>Coleoptera</taxon>
        <taxon>Polyphaga</taxon>
        <taxon>Scarabaeiformia</taxon>
        <taxon>Scarabaeidae</taxon>
        <taxon>Melolonthinae</taxon>
        <taxon>Holotrichia</taxon>
    </lineage>
</organism>
<name>A0ACB9SRC2_HOLOL</name>
<evidence type="ECO:0000313" key="1">
    <source>
        <dbReference type="EMBL" id="KAI4457873.1"/>
    </source>
</evidence>
<reference evidence="1" key="1">
    <citation type="submission" date="2022-04" db="EMBL/GenBank/DDBJ databases">
        <title>Chromosome-scale genome assembly of Holotrichia oblita Faldermann.</title>
        <authorList>
            <person name="Rongchong L."/>
        </authorList>
    </citation>
    <scope>NUCLEOTIDE SEQUENCE</scope>
    <source>
        <strain evidence="1">81SQS9</strain>
    </source>
</reference>
<dbReference type="Proteomes" id="UP001056778">
    <property type="component" value="Chromosome 7"/>
</dbReference>
<protein>
    <submittedName>
        <fullName evidence="1">Uncharacterized protein</fullName>
    </submittedName>
</protein>
<proteinExistence type="predicted"/>
<gene>
    <name evidence="1" type="ORF">MML48_7g00007742</name>
</gene>
<sequence length="1299" mass="147218">MQRKVSIDQYEECSAKVAVDRKTIPTRKIIVIVLTQIPRHSTITTYQENQRTYRRHISSTYDNYWETGLKEATYRTFLRKGYADPSLKDQILNAPLTGAHNQQATPFGDIAVLGRGQLYFSAGGFLFVQDEYSYDCDECGVRRQSYHNHGQIVALWTVTRLRHHDKAGFYRYETEYLISPINSNNYLKRNGAFDYDIPGFVFILKTNQPEVNSFKNYLKPTPAWYNEDKSDYLNSKQGRRYLPPGTTTTAFYYTTPKTFYQNNKERHHHYDPDIVPARNNVEKEIELYKKLLQSLKSAQTSTSSTLPSTSKTPTSGYYFINRVTPTIPLTTSTAKMLTTSIRFPNITPFKPSPMYTKYSEPDPLYTTTTPSVTNTPYRKSIIDTTTRRIVYPKPTQTTLVTPLTTTNFTEKASTNEINYSNTIFSPQNTLTNKLTTTTTLVPTSKTTQITISPAFTTQSPTEIPSTETSPSSSMNIQGILTSTSRLESQSIQTPFTPYSTQSYLTSQSININKISTTLETSSPKPVSTSTTVTQTNSNISFFQSPTPTSPTTMTTTTKKKLMLTTSSEFNIFSIFDKPQQEKEIKMLAATNKPQQQKEIKMLAAINIKEMKNLIKPQNLSPDMLSLTTPSYAETNQASSIIFSVVKNNTPTSVPSTENVDEDRNITNNLYSKEISTTVEISTDASITEPTPRVSNIDEHENKKKPFVGELLKKIGEITPTSKTLEETTLEETINASDTTTIKRIIQTETTKSLRAATEIPTTIMSTNKIYKDTTMRSIREHITMADSTPYETTITTFMEPQYTEKWTVATEQNILKKITPTTIEMIESLPTKKVEIPISLATTNSMSTLNTTPRIRKYQYTKIPRRKTTKTKKVDTVSSSRSPAVYRTREPRIHATSLNLNLSTTINVPSQTTQELTTTPYPRYLQTTNAINDNQDTTAEPFRYKSAIPKTTSSQSFPEETTTNMDVITGIVPLTLPPSETTTQKTNISKNKTNSNNFTEDHLNETMKNTVPKETTTPMPINVITTPTSAEIFNELFGSYSRELPTMEPPVTKKMNKNSANDRELEEELFGIIGRSSNSIENIERPTQIEESTTEIQNTPKIIFDNFYEASTLLTTLEDDFEVFPNNEEITTTESDMLLMTTTINANSDEDEKMLFTTTTEAPTPNTIQPEKLTTACSLTQSTKRSDQNNPEVTKIIMIQIVNDTKMQEIQTHGHETLKANVTKINVGDDNFYIYKATVDEKEMSPQLKEEEADLFHQLALSVVNNAKSIDYLSRRKRTRRKKIFKQKIRRKDKQTTKN</sequence>